<evidence type="ECO:0000259" key="5">
    <source>
        <dbReference type="SMART" id="SM00862"/>
    </source>
</evidence>
<keyword evidence="2" id="KW-0805">Transcription regulation</keyword>
<dbReference type="HOGENOM" id="CLU_004665_2_0_11"/>
<dbReference type="SMART" id="SM00862">
    <property type="entry name" value="Trans_reg_C"/>
    <property type="match status" value="1"/>
</dbReference>
<dbReference type="InterPro" id="IPR005158">
    <property type="entry name" value="BTAD"/>
</dbReference>
<evidence type="ECO:0000256" key="1">
    <source>
        <dbReference type="ARBA" id="ARBA00005820"/>
    </source>
</evidence>
<gene>
    <name evidence="7" type="ordered locus">Snas_6346</name>
</gene>
<dbReference type="InterPro" id="IPR001867">
    <property type="entry name" value="OmpR/PhoB-type_DNA-bd"/>
</dbReference>
<dbReference type="InterPro" id="IPR011990">
    <property type="entry name" value="TPR-like_helical_dom_sf"/>
</dbReference>
<proteinExistence type="inferred from homology"/>
<dbReference type="SMART" id="SM00028">
    <property type="entry name" value="TPR"/>
    <property type="match status" value="6"/>
</dbReference>
<name>D3Q478_STANL</name>
<dbReference type="AlphaFoldDB" id="D3Q478"/>
<dbReference type="InterPro" id="IPR051677">
    <property type="entry name" value="AfsR-DnrI-RedD_regulator"/>
</dbReference>
<dbReference type="GO" id="GO:0006355">
    <property type="term" value="P:regulation of DNA-templated transcription"/>
    <property type="evidence" value="ECO:0007669"/>
    <property type="project" value="InterPro"/>
</dbReference>
<dbReference type="Proteomes" id="UP000000844">
    <property type="component" value="Chromosome"/>
</dbReference>
<dbReference type="eggNOG" id="COG3903">
    <property type="taxonomic scope" value="Bacteria"/>
</dbReference>
<organism evidence="7 8">
    <name type="scientific">Stackebrandtia nassauensis (strain DSM 44728 / CIP 108903 / NRRL B-16338 / NBRC 102104 / LLR-40K-21)</name>
    <dbReference type="NCBI Taxonomy" id="446470"/>
    <lineage>
        <taxon>Bacteria</taxon>
        <taxon>Bacillati</taxon>
        <taxon>Actinomycetota</taxon>
        <taxon>Actinomycetes</taxon>
        <taxon>Glycomycetales</taxon>
        <taxon>Glycomycetaceae</taxon>
        <taxon>Stackebrandtia</taxon>
    </lineage>
</organism>
<dbReference type="GO" id="GO:0003677">
    <property type="term" value="F:DNA binding"/>
    <property type="evidence" value="ECO:0007669"/>
    <property type="project" value="UniProtKB-KW"/>
</dbReference>
<dbReference type="InterPro" id="IPR027417">
    <property type="entry name" value="P-loop_NTPase"/>
</dbReference>
<dbReference type="InterPro" id="IPR036388">
    <property type="entry name" value="WH-like_DNA-bd_sf"/>
</dbReference>
<reference evidence="7 8" key="1">
    <citation type="journal article" date="2009" name="Stand. Genomic Sci.">
        <title>Complete genome sequence of Stackebrandtia nassauensis type strain (LLR-40K-21).</title>
        <authorList>
            <person name="Munk C."/>
            <person name="Lapidus A."/>
            <person name="Copeland A."/>
            <person name="Jando M."/>
            <person name="Mayilraj S."/>
            <person name="Glavina Del Rio T."/>
            <person name="Nolan M."/>
            <person name="Chen F."/>
            <person name="Lucas S."/>
            <person name="Tice H."/>
            <person name="Cheng J.F."/>
            <person name="Han C."/>
            <person name="Detter J.C."/>
            <person name="Bruce D."/>
            <person name="Goodwin L."/>
            <person name="Chain P."/>
            <person name="Pitluck S."/>
            <person name="Goker M."/>
            <person name="Ovchinikova G."/>
            <person name="Pati A."/>
            <person name="Ivanova N."/>
            <person name="Mavromatis K."/>
            <person name="Chen A."/>
            <person name="Palaniappan K."/>
            <person name="Land M."/>
            <person name="Hauser L."/>
            <person name="Chang Y.J."/>
            <person name="Jeffries C.D."/>
            <person name="Bristow J."/>
            <person name="Eisen J.A."/>
            <person name="Markowitz V."/>
            <person name="Hugenholtz P."/>
            <person name="Kyrpides N.C."/>
            <person name="Klenk H.P."/>
        </authorList>
    </citation>
    <scope>NUCLEOTIDE SEQUENCE [LARGE SCALE GENOMIC DNA]</scope>
    <source>
        <strain evidence="8">DSM 44728 / CIP 108903 / NRRL B-16338 / NBRC 102104 / LLR-40K-21</strain>
    </source>
</reference>
<dbReference type="SUPFAM" id="SSF46894">
    <property type="entry name" value="C-terminal effector domain of the bipartite response regulators"/>
    <property type="match status" value="1"/>
</dbReference>
<dbReference type="Gene3D" id="1.10.10.10">
    <property type="entry name" value="Winged helix-like DNA-binding domain superfamily/Winged helix DNA-binding domain"/>
    <property type="match status" value="1"/>
</dbReference>
<evidence type="ECO:0000256" key="2">
    <source>
        <dbReference type="ARBA" id="ARBA00023015"/>
    </source>
</evidence>
<evidence type="ECO:0000313" key="8">
    <source>
        <dbReference type="Proteomes" id="UP000000844"/>
    </source>
</evidence>
<dbReference type="GO" id="GO:0000160">
    <property type="term" value="P:phosphorelay signal transduction system"/>
    <property type="evidence" value="ECO:0007669"/>
    <property type="project" value="InterPro"/>
</dbReference>
<feature type="domain" description="OmpR/PhoB-type" evidence="5">
    <location>
        <begin position="15"/>
        <end position="89"/>
    </location>
</feature>
<accession>D3Q478</accession>
<evidence type="ECO:0000313" key="7">
    <source>
        <dbReference type="EMBL" id="ADD45963.1"/>
    </source>
</evidence>
<dbReference type="KEGG" id="sna:Snas_6346"/>
<evidence type="ECO:0000259" key="6">
    <source>
        <dbReference type="SMART" id="SM01043"/>
    </source>
</evidence>
<evidence type="ECO:0000256" key="3">
    <source>
        <dbReference type="ARBA" id="ARBA00023125"/>
    </source>
</evidence>
<dbReference type="SUPFAM" id="SSF52540">
    <property type="entry name" value="P-loop containing nucleoside triphosphate hydrolases"/>
    <property type="match status" value="1"/>
</dbReference>
<dbReference type="RefSeq" id="WP_013021534.1">
    <property type="nucleotide sequence ID" value="NC_013947.1"/>
</dbReference>
<feature type="domain" description="Bacterial transcriptional activator" evidence="6">
    <location>
        <begin position="96"/>
        <end position="241"/>
    </location>
</feature>
<sequence length="1034" mass="112011">MEFRVLGPVEVRRDGVAVPIGGGRQKAVLAALVCHAEDWMSRSRLLTTVWDEAPDSAAANLRTYLAKLRRALADDAGSRLELGEGRVRLRIGGGESDLRRFRDLNGRGEAAFAAGDHAEAARAFAEALAQWRGEPFETATVDRPLAALAMELCEARAETRRRYLRVLVELGRYDEAIAGLRTEVTADPLAEQPIELLMLASYRGGRPDEALALYRDTRVRLVDELGVDPSPRLAALYERMVSGDEPRVSRDGEAARERGTGLPRLVPAQLPADVPGFTGRDSEVEALCSAVTQRRSGALVVSSVEGMAGIGKTALAVHAARRLADEFPDGQLFIDLHGFDADAPATDPAVALERLLHSLGVDPRQIPENLDERAGLYRSILSDRSVLIVLDNASGEQQVGPLLPGGDASLAIVTSRRSLAGLDQARSIQLELLGRAEAIALLAAALGPSRGGAGQKSVPAVEPGRFAAADEAVAAEIVAVCGMLPLAIRIAAARLRHRPDWTLADLRDRLQQAGLAGLCAGDRSVTAAFEMSYAELDDLARNAFRRLGLHPGHDFDVYTAAALCAEPADDPSEASPSRHPSLSSTQATLDELVDVNLLIEFRPGRYRFHDLVREFAAHKATLDTPETRAHARQRLGDLYLYYAGKLYAAEPIVSIGRDYRVRAPETPTPTIPDATTALAIMDDENPNILAFIESGHDHDVGAQSVELATLQLSYLWRQARYNDFPARFPKLLDTAKRLGDPAAEAWLRIAQGSCLAKCGQSEQAIDELTLARRIGERVGQPDITLTATFETAMAQIGAGRFADASMTLAEALASRPGGDDFVEMEIRNRLAQCAFRLGDAAGALRDLDRAIELANRRGDQQARARFTYNSAELQLHAGNPADTLERLSTARDYYGPDIEPDNLSMLLSTKAKTLLALGRPQDALDAHREAVAVATGFGDVWLLATAVVELAETHAKLGDHASALEHLYRAETLTDGVAPHLYALAQRGIADSLEALGHRHQARLHLICALRQFVEMDMPDADEIRDRLNRDEVA</sequence>
<keyword evidence="4" id="KW-0804">Transcription</keyword>
<dbReference type="eggNOG" id="COG3629">
    <property type="taxonomic scope" value="Bacteria"/>
</dbReference>
<comment type="similarity">
    <text evidence="1">Belongs to the AfsR/DnrI/RedD regulatory family.</text>
</comment>
<dbReference type="InterPro" id="IPR019734">
    <property type="entry name" value="TPR_rpt"/>
</dbReference>
<protein>
    <submittedName>
        <fullName evidence="7">Transcriptional regulator, SARP family</fullName>
    </submittedName>
</protein>
<dbReference type="PANTHER" id="PTHR35807:SF1">
    <property type="entry name" value="TRANSCRIPTIONAL REGULATOR REDD"/>
    <property type="match status" value="1"/>
</dbReference>
<keyword evidence="3" id="KW-0238">DNA-binding</keyword>
<dbReference type="EMBL" id="CP001778">
    <property type="protein sequence ID" value="ADD45963.1"/>
    <property type="molecule type" value="Genomic_DNA"/>
</dbReference>
<keyword evidence="8" id="KW-1185">Reference proteome</keyword>
<dbReference type="PRINTS" id="PR00364">
    <property type="entry name" value="DISEASERSIST"/>
</dbReference>
<evidence type="ECO:0000256" key="4">
    <source>
        <dbReference type="ARBA" id="ARBA00023163"/>
    </source>
</evidence>
<dbReference type="Gene3D" id="1.25.40.10">
    <property type="entry name" value="Tetratricopeptide repeat domain"/>
    <property type="match status" value="2"/>
</dbReference>
<dbReference type="Pfam" id="PF00486">
    <property type="entry name" value="Trans_reg_C"/>
    <property type="match status" value="1"/>
</dbReference>
<dbReference type="Gene3D" id="3.40.50.300">
    <property type="entry name" value="P-loop containing nucleotide triphosphate hydrolases"/>
    <property type="match status" value="1"/>
</dbReference>
<dbReference type="InterPro" id="IPR016032">
    <property type="entry name" value="Sig_transdc_resp-reg_C-effctor"/>
</dbReference>
<dbReference type="SUPFAM" id="SSF48452">
    <property type="entry name" value="TPR-like"/>
    <property type="match status" value="3"/>
</dbReference>
<dbReference type="GO" id="GO:0043531">
    <property type="term" value="F:ADP binding"/>
    <property type="evidence" value="ECO:0007669"/>
    <property type="project" value="InterPro"/>
</dbReference>
<dbReference type="SMART" id="SM01043">
    <property type="entry name" value="BTAD"/>
    <property type="match status" value="1"/>
</dbReference>
<dbReference type="STRING" id="446470.Snas_6346"/>
<dbReference type="CDD" id="cd15831">
    <property type="entry name" value="BTAD"/>
    <property type="match status" value="1"/>
</dbReference>
<dbReference type="Pfam" id="PF03704">
    <property type="entry name" value="BTAD"/>
    <property type="match status" value="1"/>
</dbReference>
<dbReference type="PANTHER" id="PTHR35807">
    <property type="entry name" value="TRANSCRIPTIONAL REGULATOR REDD-RELATED"/>
    <property type="match status" value="1"/>
</dbReference>